<reference evidence="10 11" key="1">
    <citation type="submission" date="2019-09" db="EMBL/GenBank/DDBJ databases">
        <title>Taxonomy of Antarctic Massilia spp.: description of Massilia rubra sp. nov., Massilia aquatica sp. nov., Massilia mucilaginosa sp. nov., Massilia frigida sp. nov. isolated from streams, lakes and regoliths.</title>
        <authorList>
            <person name="Holochova P."/>
            <person name="Sedlacek I."/>
            <person name="Kralova S."/>
            <person name="Maslanova I."/>
            <person name="Busse H.-J."/>
            <person name="Stankova E."/>
            <person name="Vrbovska V."/>
            <person name="Kovarovic V."/>
            <person name="Bartak M."/>
            <person name="Svec P."/>
            <person name="Pantucek R."/>
        </authorList>
    </citation>
    <scope>NUCLEOTIDE SEQUENCE [LARGE SCALE GENOMIC DNA]</scope>
    <source>
        <strain evidence="10 11">CCM 8692</strain>
    </source>
</reference>
<dbReference type="Pfam" id="PF00072">
    <property type="entry name" value="Response_reg"/>
    <property type="match status" value="1"/>
</dbReference>
<evidence type="ECO:0000256" key="6">
    <source>
        <dbReference type="PROSITE-ProRule" id="PRU00169"/>
    </source>
</evidence>
<dbReference type="SUPFAM" id="SSF52172">
    <property type="entry name" value="CheY-like"/>
    <property type="match status" value="1"/>
</dbReference>
<dbReference type="InterPro" id="IPR036890">
    <property type="entry name" value="HATPase_C_sf"/>
</dbReference>
<dbReference type="InterPro" id="IPR013655">
    <property type="entry name" value="PAS_fold_3"/>
</dbReference>
<evidence type="ECO:0000256" key="4">
    <source>
        <dbReference type="ARBA" id="ARBA00022679"/>
    </source>
</evidence>
<dbReference type="PROSITE" id="PS50110">
    <property type="entry name" value="RESPONSE_REGULATORY"/>
    <property type="match status" value="1"/>
</dbReference>
<feature type="modified residue" description="4-aspartylphosphate" evidence="6">
    <location>
        <position position="612"/>
    </location>
</feature>
<dbReference type="SMART" id="SM00388">
    <property type="entry name" value="HisKA"/>
    <property type="match status" value="1"/>
</dbReference>
<dbReference type="InterPro" id="IPR005467">
    <property type="entry name" value="His_kinase_dom"/>
</dbReference>
<dbReference type="PRINTS" id="PR00344">
    <property type="entry name" value="BCTRLSENSOR"/>
</dbReference>
<dbReference type="Gene3D" id="1.10.287.130">
    <property type="match status" value="1"/>
</dbReference>
<dbReference type="InterPro" id="IPR001610">
    <property type="entry name" value="PAC"/>
</dbReference>
<dbReference type="Gene3D" id="3.40.50.2300">
    <property type="match status" value="1"/>
</dbReference>
<dbReference type="InterPro" id="IPR001789">
    <property type="entry name" value="Sig_transdc_resp-reg_receiver"/>
</dbReference>
<evidence type="ECO:0000256" key="2">
    <source>
        <dbReference type="ARBA" id="ARBA00012438"/>
    </source>
</evidence>
<dbReference type="SUPFAM" id="SSF47384">
    <property type="entry name" value="Homodimeric domain of signal transducing histidine kinase"/>
    <property type="match status" value="1"/>
</dbReference>
<dbReference type="Pfam" id="PF08447">
    <property type="entry name" value="PAS_3"/>
    <property type="match status" value="1"/>
</dbReference>
<dbReference type="Pfam" id="PF00512">
    <property type="entry name" value="HisKA"/>
    <property type="match status" value="1"/>
</dbReference>
<comment type="caution">
    <text evidence="10">The sequence shown here is derived from an EMBL/GenBank/DDBJ whole genome shotgun (WGS) entry which is preliminary data.</text>
</comment>
<dbReference type="InterPro" id="IPR013656">
    <property type="entry name" value="PAS_4"/>
</dbReference>
<dbReference type="CDD" id="cd00075">
    <property type="entry name" value="HATPase"/>
    <property type="match status" value="1"/>
</dbReference>
<evidence type="ECO:0000259" key="7">
    <source>
        <dbReference type="PROSITE" id="PS50109"/>
    </source>
</evidence>
<dbReference type="PANTHER" id="PTHR43047:SF72">
    <property type="entry name" value="OSMOSENSING HISTIDINE PROTEIN KINASE SLN1"/>
    <property type="match status" value="1"/>
</dbReference>
<keyword evidence="3 6" id="KW-0597">Phosphoprotein</keyword>
<dbReference type="SUPFAM" id="SSF55785">
    <property type="entry name" value="PYP-like sensor domain (PAS domain)"/>
    <property type="match status" value="2"/>
</dbReference>
<keyword evidence="4" id="KW-0808">Transferase</keyword>
<feature type="domain" description="Response regulatory" evidence="8">
    <location>
        <begin position="563"/>
        <end position="679"/>
    </location>
</feature>
<dbReference type="SUPFAM" id="SSF55874">
    <property type="entry name" value="ATPase domain of HSP90 chaperone/DNA topoisomerase II/histidine kinase"/>
    <property type="match status" value="1"/>
</dbReference>
<dbReference type="CDD" id="cd00082">
    <property type="entry name" value="HisKA"/>
    <property type="match status" value="1"/>
</dbReference>
<keyword evidence="11" id="KW-1185">Reference proteome</keyword>
<dbReference type="GO" id="GO:0016301">
    <property type="term" value="F:kinase activity"/>
    <property type="evidence" value="ECO:0007669"/>
    <property type="project" value="UniProtKB-KW"/>
</dbReference>
<dbReference type="Gene3D" id="3.30.565.10">
    <property type="entry name" value="Histidine kinase-like ATPase, C-terminal domain"/>
    <property type="match status" value="1"/>
</dbReference>
<dbReference type="SMART" id="SM00086">
    <property type="entry name" value="PAC"/>
    <property type="match status" value="2"/>
</dbReference>
<dbReference type="InterPro" id="IPR003661">
    <property type="entry name" value="HisK_dim/P_dom"/>
</dbReference>
<evidence type="ECO:0000259" key="8">
    <source>
        <dbReference type="PROSITE" id="PS50110"/>
    </source>
</evidence>
<feature type="domain" description="PAC" evidence="9">
    <location>
        <begin position="259"/>
        <end position="311"/>
    </location>
</feature>
<dbReference type="SMART" id="SM00387">
    <property type="entry name" value="HATPase_c"/>
    <property type="match status" value="1"/>
</dbReference>
<comment type="catalytic activity">
    <reaction evidence="1">
        <text>ATP + protein L-histidine = ADP + protein N-phospho-L-histidine.</text>
        <dbReference type="EC" id="2.7.13.3"/>
    </reaction>
</comment>
<evidence type="ECO:0000256" key="5">
    <source>
        <dbReference type="ARBA" id="ARBA00022777"/>
    </source>
</evidence>
<feature type="domain" description="PAC" evidence="9">
    <location>
        <begin position="127"/>
        <end position="181"/>
    </location>
</feature>
<protein>
    <recommendedName>
        <fullName evidence="2">histidine kinase</fullName>
        <ecNumber evidence="2">2.7.13.3</ecNumber>
    </recommendedName>
</protein>
<dbReference type="InterPro" id="IPR036097">
    <property type="entry name" value="HisK_dim/P_sf"/>
</dbReference>
<dbReference type="Pfam" id="PF02518">
    <property type="entry name" value="HATPase_c"/>
    <property type="match status" value="1"/>
</dbReference>
<gene>
    <name evidence="10" type="ORF">F0185_07855</name>
</gene>
<dbReference type="InterPro" id="IPR004358">
    <property type="entry name" value="Sig_transdc_His_kin-like_C"/>
</dbReference>
<evidence type="ECO:0000259" key="9">
    <source>
        <dbReference type="PROSITE" id="PS50113"/>
    </source>
</evidence>
<organism evidence="10 11">
    <name type="scientific">Massilia rubra</name>
    <dbReference type="NCBI Taxonomy" id="2607910"/>
    <lineage>
        <taxon>Bacteria</taxon>
        <taxon>Pseudomonadati</taxon>
        <taxon>Pseudomonadota</taxon>
        <taxon>Betaproteobacteria</taxon>
        <taxon>Burkholderiales</taxon>
        <taxon>Oxalobacteraceae</taxon>
        <taxon>Telluria group</taxon>
        <taxon>Massilia</taxon>
    </lineage>
</organism>
<dbReference type="PANTHER" id="PTHR43047">
    <property type="entry name" value="TWO-COMPONENT HISTIDINE PROTEIN KINASE"/>
    <property type="match status" value="1"/>
</dbReference>
<proteinExistence type="predicted"/>
<dbReference type="Gene3D" id="3.30.450.20">
    <property type="entry name" value="PAS domain"/>
    <property type="match status" value="2"/>
</dbReference>
<dbReference type="PROSITE" id="PS50109">
    <property type="entry name" value="HIS_KIN"/>
    <property type="match status" value="1"/>
</dbReference>
<feature type="domain" description="Histidine kinase" evidence="7">
    <location>
        <begin position="322"/>
        <end position="540"/>
    </location>
</feature>
<dbReference type="InterPro" id="IPR000014">
    <property type="entry name" value="PAS"/>
</dbReference>
<keyword evidence="5 10" id="KW-0418">Kinase</keyword>
<dbReference type="CDD" id="cd00130">
    <property type="entry name" value="PAS"/>
    <property type="match status" value="2"/>
</dbReference>
<evidence type="ECO:0000313" key="10">
    <source>
        <dbReference type="EMBL" id="NHZ33505.1"/>
    </source>
</evidence>
<dbReference type="InterPro" id="IPR000700">
    <property type="entry name" value="PAS-assoc_C"/>
</dbReference>
<dbReference type="EMBL" id="VUYU01000004">
    <property type="protein sequence ID" value="NHZ33505.1"/>
    <property type="molecule type" value="Genomic_DNA"/>
</dbReference>
<evidence type="ECO:0000256" key="1">
    <source>
        <dbReference type="ARBA" id="ARBA00000085"/>
    </source>
</evidence>
<dbReference type="Pfam" id="PF08448">
    <property type="entry name" value="PAS_4"/>
    <property type="match status" value="1"/>
</dbReference>
<dbReference type="SMART" id="SM00448">
    <property type="entry name" value="REC"/>
    <property type="match status" value="1"/>
</dbReference>
<dbReference type="EC" id="2.7.13.3" evidence="2"/>
<dbReference type="NCBIfam" id="TIGR00229">
    <property type="entry name" value="sensory_box"/>
    <property type="match status" value="1"/>
</dbReference>
<evidence type="ECO:0000313" key="11">
    <source>
        <dbReference type="Proteomes" id="UP000785613"/>
    </source>
</evidence>
<dbReference type="InterPro" id="IPR035965">
    <property type="entry name" value="PAS-like_dom_sf"/>
</dbReference>
<sequence length="679" mass="72622">MAAPILAVMFATVLKLGAKSVESRHSRFACARRKDLIPPMSDSLPPSSVVPPAPAVPDIGAAIYDSSPDCVKVLDVDGRMLSMNKNGQCAMEIDDFAPLVGLAWASLWPPETVATVLTALDAARSGGTGRFGAFCQTAKGTPKWWEVIVAPILGADGQPGRILAMSRDVTGARQADDELRQSVERLQLATDAAELGLWTWDPVSDKVTWDNERTYDILGVGHGEPPVNATRFAADFLHPDDVARFAQAVAASVAGDLRFQFQGRVLDKDGAVRWVELYGRPHDCAGQPRTQLVGTIADITARKLAEDKLRDADRRKDEFLAMLAHELRNPLAPIGAAAELLKLGKFDEARVRRTSEIISRQVSHMTHLVNDLLDVSRVTGGVVKLDTAPLDLRDIVADAVEQSGPLILGRGHKLCIHVPPEASTVLGDAKRLVQIVGNLLNNAAKYTPDGGKIDLRIALDDERVTLSVADNGIGMEHQLACRVFDLFSQAEHTSDRTAGGLGLGLALVKSLVEMHGGTVSCVSGGTGAGSTFSVSLPRLCDGRQTPLAAHAPGRVAGQARTLDILVVDDNVDAAAMLAMLLEASGHRMTVEHSARDALARIETARFDVCLLDIGLPEMDGNALAARLRSHPHTRGALLVAITGYGQESDRQRSQAAGFDQHMVKPVDTARLMDVLAEVA</sequence>
<dbReference type="InterPro" id="IPR011006">
    <property type="entry name" value="CheY-like_superfamily"/>
</dbReference>
<accession>A0ABX0LL53</accession>
<evidence type="ECO:0000256" key="3">
    <source>
        <dbReference type="ARBA" id="ARBA00022553"/>
    </source>
</evidence>
<dbReference type="InterPro" id="IPR003594">
    <property type="entry name" value="HATPase_dom"/>
</dbReference>
<dbReference type="PROSITE" id="PS50113">
    <property type="entry name" value="PAC"/>
    <property type="match status" value="2"/>
</dbReference>
<dbReference type="Gene3D" id="2.10.70.100">
    <property type="match status" value="1"/>
</dbReference>
<dbReference type="Proteomes" id="UP000785613">
    <property type="component" value="Unassembled WGS sequence"/>
</dbReference>
<dbReference type="CDD" id="cd17580">
    <property type="entry name" value="REC_2_DhkD-like"/>
    <property type="match status" value="1"/>
</dbReference>
<name>A0ABX0LL53_9BURK</name>